<dbReference type="GO" id="GO:0008233">
    <property type="term" value="F:peptidase activity"/>
    <property type="evidence" value="ECO:0007669"/>
    <property type="project" value="UniProtKB-KW"/>
</dbReference>
<dbReference type="AlphaFoldDB" id="A0A1D1Y1J2"/>
<feature type="compositionally biased region" description="Gly residues" evidence="1">
    <location>
        <begin position="17"/>
        <end position="27"/>
    </location>
</feature>
<evidence type="ECO:0000313" key="2">
    <source>
        <dbReference type="EMBL" id="JAT48517.1"/>
    </source>
</evidence>
<sequence length="178" mass="19202">QQQQQQQRWGAPDAGLQGCGVGAGGECDAGWGHVCSDHDATGHHQDQDAGAGRGGGRWGKEDPHDHGEDGEKPPEGRWLGSVLQRAGPPLGVNVHVRDDHDHHVRVPEAALRQEWCSGGELDVISASLPPLSASISSWEQVLPSPQFLKILALSLCLPFFIVQASHFLPLHFSSVRWV</sequence>
<evidence type="ECO:0000256" key="1">
    <source>
        <dbReference type="SAM" id="MobiDB-lite"/>
    </source>
</evidence>
<keyword evidence="2" id="KW-0645">Protease</keyword>
<feature type="compositionally biased region" description="Basic and acidic residues" evidence="1">
    <location>
        <begin position="35"/>
        <end position="47"/>
    </location>
</feature>
<dbReference type="EMBL" id="GDJX01019419">
    <property type="protein sequence ID" value="JAT48517.1"/>
    <property type="molecule type" value="Transcribed_RNA"/>
</dbReference>
<accession>A0A1D1Y1J2</accession>
<proteinExistence type="predicted"/>
<organism evidence="2">
    <name type="scientific">Anthurium amnicola</name>
    <dbReference type="NCBI Taxonomy" id="1678845"/>
    <lineage>
        <taxon>Eukaryota</taxon>
        <taxon>Viridiplantae</taxon>
        <taxon>Streptophyta</taxon>
        <taxon>Embryophyta</taxon>
        <taxon>Tracheophyta</taxon>
        <taxon>Spermatophyta</taxon>
        <taxon>Magnoliopsida</taxon>
        <taxon>Liliopsida</taxon>
        <taxon>Araceae</taxon>
        <taxon>Pothoideae</taxon>
        <taxon>Potheae</taxon>
        <taxon>Anthurium</taxon>
    </lineage>
</organism>
<feature type="region of interest" description="Disordered" evidence="1">
    <location>
        <begin position="1"/>
        <end position="82"/>
    </location>
</feature>
<name>A0A1D1Y1J2_9ARAE</name>
<protein>
    <submittedName>
        <fullName evidence="2">Lon protease</fullName>
    </submittedName>
</protein>
<gene>
    <name evidence="2" type="primary">lon_3</name>
    <name evidence="2" type="ORF">g.107549</name>
</gene>
<feature type="compositionally biased region" description="Basic and acidic residues" evidence="1">
    <location>
        <begin position="58"/>
        <end position="75"/>
    </location>
</feature>
<dbReference type="GO" id="GO:0006508">
    <property type="term" value="P:proteolysis"/>
    <property type="evidence" value="ECO:0007669"/>
    <property type="project" value="UniProtKB-KW"/>
</dbReference>
<feature type="non-terminal residue" evidence="2">
    <location>
        <position position="1"/>
    </location>
</feature>
<keyword evidence="2" id="KW-0378">Hydrolase</keyword>
<reference evidence="2" key="1">
    <citation type="submission" date="2015-07" db="EMBL/GenBank/DDBJ databases">
        <title>Transcriptome Assembly of Anthurium amnicola.</title>
        <authorList>
            <person name="Suzuki J."/>
        </authorList>
    </citation>
    <scope>NUCLEOTIDE SEQUENCE</scope>
</reference>